<dbReference type="InterPro" id="IPR001736">
    <property type="entry name" value="PLipase_D/transphosphatidylase"/>
</dbReference>
<protein>
    <recommendedName>
        <fullName evidence="3">phospholipase D</fullName>
        <ecNumber evidence="3">3.1.4.4</ecNumber>
    </recommendedName>
</protein>
<dbReference type="PANTHER" id="PTHR43856:SF1">
    <property type="entry name" value="MITOCHONDRIAL CARDIOLIPIN HYDROLASE"/>
    <property type="match status" value="1"/>
</dbReference>
<comment type="catalytic activity">
    <reaction evidence="1">
        <text>a 1,2-diacyl-sn-glycero-3-phosphocholine + H2O = a 1,2-diacyl-sn-glycero-3-phosphate + choline + H(+)</text>
        <dbReference type="Rhea" id="RHEA:14445"/>
        <dbReference type="ChEBI" id="CHEBI:15354"/>
        <dbReference type="ChEBI" id="CHEBI:15377"/>
        <dbReference type="ChEBI" id="CHEBI:15378"/>
        <dbReference type="ChEBI" id="CHEBI:57643"/>
        <dbReference type="ChEBI" id="CHEBI:58608"/>
        <dbReference type="EC" id="3.1.4.4"/>
    </reaction>
</comment>
<keyword evidence="8" id="KW-1133">Transmembrane helix</keyword>
<dbReference type="GO" id="GO:0004630">
    <property type="term" value="F:phospholipase D activity"/>
    <property type="evidence" value="ECO:0007669"/>
    <property type="project" value="UniProtKB-EC"/>
</dbReference>
<evidence type="ECO:0000256" key="1">
    <source>
        <dbReference type="ARBA" id="ARBA00000798"/>
    </source>
</evidence>
<dbReference type="AlphaFoldDB" id="A0AAW9Q1A9"/>
<dbReference type="Gene3D" id="3.30.870.10">
    <property type="entry name" value="Endonuclease Chain A"/>
    <property type="match status" value="2"/>
</dbReference>
<reference evidence="10" key="1">
    <citation type="submission" date="2024-01" db="EMBL/GenBank/DDBJ databases">
        <title>Bank of Algae and Cyanobacteria of the Azores (BACA) strain genomes.</title>
        <authorList>
            <person name="Luz R."/>
            <person name="Cordeiro R."/>
            <person name="Fonseca A."/>
            <person name="Goncalves V."/>
        </authorList>
    </citation>
    <scope>NUCLEOTIDE SEQUENCE</scope>
    <source>
        <strain evidence="10">BACA0141</strain>
    </source>
</reference>
<keyword evidence="6" id="KW-0443">Lipid metabolism</keyword>
<dbReference type="InterPro" id="IPR018247">
    <property type="entry name" value="EF_Hand_1_Ca_BS"/>
</dbReference>
<name>A0AAW9Q1A9_9CYAN</name>
<feature type="domain" description="PLD phosphodiesterase" evidence="9">
    <location>
        <begin position="397"/>
        <end position="424"/>
    </location>
</feature>
<sequence length="498" mass="55493">MDFSTIFQFYYRLSRQLVYFALCIGTLAIVVLSVTACQSGPNALPQHPHIQAYFNYNQANSYTDPYRQIKRPGDDLEKILVEQINQAKVSVDVAVQELRLPNIAKALIDRKAAGVKVRLILENRYSRGWSEYSTEELAKFNSRESEKYLDFVKFADRNGDGKLSDAELDQSDAIRAIKKANLEWIDDTADGSKGRGLMHHKFAIVDRKIVLFGSANFTLSDMHGDFATTGTLGNANNLVKIENQEIANLFTEEFNLMWGDGPGGKPDSLFGVKKPHRRIAYVLVDNAQIRVKFSPDKQDTAWEQTSNGLIGTGLAGATKSADMALFVFSTPKLSDVLELREQTGVKIRVLVDPQFAYREYSSTLDMWGFVSTLDCKSEDGHAWVKPIATVGAPSLATGDLLHHKFAVIDGNLVITGSHNWSNAANYTNDETLLVIQNNLVAAHYQREFDRLYKNATFGPTAKLSQEAPRTCPLNNSKEPAKEPKKQPPTPEELPSPPQ</sequence>
<comment type="caution">
    <text evidence="10">The sequence shown here is derived from an EMBL/GenBank/DDBJ whole genome shotgun (WGS) entry which is preliminary data.</text>
</comment>
<dbReference type="InterPro" id="IPR051406">
    <property type="entry name" value="PLD_domain"/>
</dbReference>
<keyword evidence="8" id="KW-0472">Membrane</keyword>
<dbReference type="PANTHER" id="PTHR43856">
    <property type="entry name" value="CARDIOLIPIN HYDROLASE"/>
    <property type="match status" value="1"/>
</dbReference>
<organism evidence="10 11">
    <name type="scientific">Tumidithrix elongata BACA0141</name>
    <dbReference type="NCBI Taxonomy" id="2716417"/>
    <lineage>
        <taxon>Bacteria</taxon>
        <taxon>Bacillati</taxon>
        <taxon>Cyanobacteriota</taxon>
        <taxon>Cyanophyceae</taxon>
        <taxon>Pseudanabaenales</taxon>
        <taxon>Pseudanabaenaceae</taxon>
        <taxon>Tumidithrix</taxon>
        <taxon>Tumidithrix elongata</taxon>
    </lineage>
</organism>
<gene>
    <name evidence="10" type="ORF">V2H45_19410</name>
</gene>
<dbReference type="InterPro" id="IPR025202">
    <property type="entry name" value="PLD-like_dom"/>
</dbReference>
<dbReference type="GO" id="GO:0016891">
    <property type="term" value="F:RNA endonuclease activity producing 5'-phosphomonoesters, hydrolytic mechanism"/>
    <property type="evidence" value="ECO:0007669"/>
    <property type="project" value="TreeGrafter"/>
</dbReference>
<dbReference type="RefSeq" id="WP_330485352.1">
    <property type="nucleotide sequence ID" value="NZ_JAZBJZ010000100.1"/>
</dbReference>
<dbReference type="EMBL" id="JAZBJZ010000100">
    <property type="protein sequence ID" value="MEE3718916.1"/>
    <property type="molecule type" value="Genomic_DNA"/>
</dbReference>
<keyword evidence="5" id="KW-0442">Lipid degradation</keyword>
<dbReference type="PROSITE" id="PS50035">
    <property type="entry name" value="PLD"/>
    <property type="match status" value="2"/>
</dbReference>
<dbReference type="SMART" id="SM00155">
    <property type="entry name" value="PLDc"/>
    <property type="match status" value="2"/>
</dbReference>
<evidence type="ECO:0000256" key="6">
    <source>
        <dbReference type="ARBA" id="ARBA00023098"/>
    </source>
</evidence>
<comment type="similarity">
    <text evidence="2">Belongs to the phospholipase D family.</text>
</comment>
<dbReference type="EC" id="3.1.4.4" evidence="3"/>
<dbReference type="GO" id="GO:0016042">
    <property type="term" value="P:lipid catabolic process"/>
    <property type="evidence" value="ECO:0007669"/>
    <property type="project" value="UniProtKB-KW"/>
</dbReference>
<evidence type="ECO:0000313" key="11">
    <source>
        <dbReference type="Proteomes" id="UP001333818"/>
    </source>
</evidence>
<keyword evidence="11" id="KW-1185">Reference proteome</keyword>
<evidence type="ECO:0000313" key="10">
    <source>
        <dbReference type="EMBL" id="MEE3718916.1"/>
    </source>
</evidence>
<dbReference type="PROSITE" id="PS00018">
    <property type="entry name" value="EF_HAND_1"/>
    <property type="match status" value="1"/>
</dbReference>
<keyword evidence="4" id="KW-0378">Hydrolase</keyword>
<evidence type="ECO:0000256" key="8">
    <source>
        <dbReference type="SAM" id="Phobius"/>
    </source>
</evidence>
<dbReference type="SUPFAM" id="SSF56024">
    <property type="entry name" value="Phospholipase D/nuclease"/>
    <property type="match status" value="2"/>
</dbReference>
<feature type="compositionally biased region" description="Pro residues" evidence="7">
    <location>
        <begin position="486"/>
        <end position="498"/>
    </location>
</feature>
<proteinExistence type="inferred from homology"/>
<feature type="transmembrane region" description="Helical" evidence="8">
    <location>
        <begin position="17"/>
        <end position="36"/>
    </location>
</feature>
<evidence type="ECO:0000259" key="9">
    <source>
        <dbReference type="PROSITE" id="PS50035"/>
    </source>
</evidence>
<evidence type="ECO:0000256" key="3">
    <source>
        <dbReference type="ARBA" id="ARBA00012027"/>
    </source>
</evidence>
<accession>A0AAW9Q1A9</accession>
<feature type="domain" description="PLD phosphodiesterase" evidence="9">
    <location>
        <begin position="194"/>
        <end position="221"/>
    </location>
</feature>
<dbReference type="Proteomes" id="UP001333818">
    <property type="component" value="Unassembled WGS sequence"/>
</dbReference>
<dbReference type="CDD" id="cd09173">
    <property type="entry name" value="PLDc_Nuc_like_unchar1_2"/>
    <property type="match status" value="1"/>
</dbReference>
<evidence type="ECO:0000256" key="2">
    <source>
        <dbReference type="ARBA" id="ARBA00008664"/>
    </source>
</evidence>
<dbReference type="GO" id="GO:0006793">
    <property type="term" value="P:phosphorus metabolic process"/>
    <property type="evidence" value="ECO:0007669"/>
    <property type="project" value="UniProtKB-ARBA"/>
</dbReference>
<evidence type="ECO:0000256" key="4">
    <source>
        <dbReference type="ARBA" id="ARBA00022801"/>
    </source>
</evidence>
<evidence type="ECO:0000256" key="5">
    <source>
        <dbReference type="ARBA" id="ARBA00022963"/>
    </source>
</evidence>
<feature type="region of interest" description="Disordered" evidence="7">
    <location>
        <begin position="463"/>
        <end position="498"/>
    </location>
</feature>
<dbReference type="Pfam" id="PF13091">
    <property type="entry name" value="PLDc_2"/>
    <property type="match status" value="2"/>
</dbReference>
<dbReference type="CDD" id="cd09116">
    <property type="entry name" value="PLDc_Nuc_like"/>
    <property type="match status" value="1"/>
</dbReference>
<evidence type="ECO:0000256" key="7">
    <source>
        <dbReference type="SAM" id="MobiDB-lite"/>
    </source>
</evidence>
<keyword evidence="8" id="KW-0812">Transmembrane</keyword>